<comment type="caution">
    <text evidence="2">The sequence shown here is derived from an EMBL/GenBank/DDBJ whole genome shotgun (WGS) entry which is preliminary data.</text>
</comment>
<organism evidence="2 3">
    <name type="scientific">Solanum commersonii</name>
    <name type="common">Commerson's wild potato</name>
    <name type="synonym">Commerson's nightshade</name>
    <dbReference type="NCBI Taxonomy" id="4109"/>
    <lineage>
        <taxon>Eukaryota</taxon>
        <taxon>Viridiplantae</taxon>
        <taxon>Streptophyta</taxon>
        <taxon>Embryophyta</taxon>
        <taxon>Tracheophyta</taxon>
        <taxon>Spermatophyta</taxon>
        <taxon>Magnoliopsida</taxon>
        <taxon>eudicotyledons</taxon>
        <taxon>Gunneridae</taxon>
        <taxon>Pentapetalae</taxon>
        <taxon>asterids</taxon>
        <taxon>lamiids</taxon>
        <taxon>Solanales</taxon>
        <taxon>Solanaceae</taxon>
        <taxon>Solanoideae</taxon>
        <taxon>Solaneae</taxon>
        <taxon>Solanum</taxon>
    </lineage>
</organism>
<evidence type="ECO:0000256" key="1">
    <source>
        <dbReference type="SAM" id="MobiDB-lite"/>
    </source>
</evidence>
<evidence type="ECO:0000313" key="2">
    <source>
        <dbReference type="EMBL" id="KAG5619734.1"/>
    </source>
</evidence>
<dbReference type="Proteomes" id="UP000824120">
    <property type="component" value="Chromosome 2"/>
</dbReference>
<sequence>MEQTIETFKKSIDDKNLQIVQLMRKLDLSNSEESQVLRPVASPNIEEGIIVLQFGSLEPVEVSAQKKTTNTSKVDGFSNEQNGDT</sequence>
<proteinExistence type="predicted"/>
<dbReference type="OrthoDB" id="1729438at2759"/>
<name>A0A9J6A539_SOLCO</name>
<keyword evidence="3" id="KW-1185">Reference proteome</keyword>
<accession>A0A9J6A539</accession>
<dbReference type="EMBL" id="JACXVP010000002">
    <property type="protein sequence ID" value="KAG5619734.1"/>
    <property type="molecule type" value="Genomic_DNA"/>
</dbReference>
<evidence type="ECO:0000313" key="3">
    <source>
        <dbReference type="Proteomes" id="UP000824120"/>
    </source>
</evidence>
<reference evidence="2 3" key="1">
    <citation type="submission" date="2020-09" db="EMBL/GenBank/DDBJ databases">
        <title>De no assembly of potato wild relative species, Solanum commersonii.</title>
        <authorList>
            <person name="Cho K."/>
        </authorList>
    </citation>
    <scope>NUCLEOTIDE SEQUENCE [LARGE SCALE GENOMIC DNA]</scope>
    <source>
        <strain evidence="2">LZ3.2</strain>
        <tissue evidence="2">Leaf</tissue>
    </source>
</reference>
<gene>
    <name evidence="2" type="ORF">H5410_004952</name>
</gene>
<feature type="compositionally biased region" description="Polar residues" evidence="1">
    <location>
        <begin position="65"/>
        <end position="85"/>
    </location>
</feature>
<dbReference type="AlphaFoldDB" id="A0A9J6A539"/>
<feature type="region of interest" description="Disordered" evidence="1">
    <location>
        <begin position="63"/>
        <end position="85"/>
    </location>
</feature>
<protein>
    <submittedName>
        <fullName evidence="2">Uncharacterized protein</fullName>
    </submittedName>
</protein>